<reference evidence="7 8" key="1">
    <citation type="submission" date="2018-08" db="EMBL/GenBank/DDBJ databases">
        <title>A genome reference for cultivated species of the human gut microbiota.</title>
        <authorList>
            <person name="Zou Y."/>
            <person name="Xue W."/>
            <person name="Luo G."/>
        </authorList>
    </citation>
    <scope>NUCLEOTIDE SEQUENCE [LARGE SCALE GENOMIC DNA]</scope>
    <source>
        <strain evidence="7 8">OM02-16</strain>
    </source>
</reference>
<dbReference type="Proteomes" id="UP000261285">
    <property type="component" value="Unassembled WGS sequence"/>
</dbReference>
<proteinExistence type="predicted"/>
<feature type="transmembrane region" description="Helical" evidence="6">
    <location>
        <begin position="213"/>
        <end position="236"/>
    </location>
</feature>
<evidence type="ECO:0000256" key="2">
    <source>
        <dbReference type="ARBA" id="ARBA00022448"/>
    </source>
</evidence>
<feature type="transmembrane region" description="Helical" evidence="6">
    <location>
        <begin position="300"/>
        <end position="320"/>
    </location>
</feature>
<feature type="transmembrane region" description="Helical" evidence="6">
    <location>
        <begin position="248"/>
        <end position="271"/>
    </location>
</feature>
<dbReference type="InterPro" id="IPR047218">
    <property type="entry name" value="YocR/YhdH-like"/>
</dbReference>
<evidence type="ECO:0000256" key="1">
    <source>
        <dbReference type="ARBA" id="ARBA00004141"/>
    </source>
</evidence>
<dbReference type="EMBL" id="QSVN01000004">
    <property type="protein sequence ID" value="RGO33424.1"/>
    <property type="molecule type" value="Genomic_DNA"/>
</dbReference>
<dbReference type="InterPro" id="IPR000175">
    <property type="entry name" value="Na/ntran_symport"/>
</dbReference>
<feature type="transmembrane region" description="Helical" evidence="6">
    <location>
        <begin position="12"/>
        <end position="30"/>
    </location>
</feature>
<feature type="transmembrane region" description="Helical" evidence="6">
    <location>
        <begin position="340"/>
        <end position="359"/>
    </location>
</feature>
<evidence type="ECO:0000256" key="4">
    <source>
        <dbReference type="ARBA" id="ARBA00022989"/>
    </source>
</evidence>
<evidence type="ECO:0000256" key="5">
    <source>
        <dbReference type="ARBA" id="ARBA00023136"/>
    </source>
</evidence>
<feature type="transmembrane region" description="Helical" evidence="6">
    <location>
        <begin position="42"/>
        <end position="60"/>
    </location>
</feature>
<protein>
    <submittedName>
        <fullName evidence="7">Sodium-dependent transporter</fullName>
    </submittedName>
</protein>
<dbReference type="CDD" id="cd10336">
    <property type="entry name" value="SLC6sbd_Tyt1-Like"/>
    <property type="match status" value="1"/>
</dbReference>
<evidence type="ECO:0000313" key="7">
    <source>
        <dbReference type="EMBL" id="RGO33424.1"/>
    </source>
</evidence>
<dbReference type="PANTHER" id="PTHR42948:SF1">
    <property type="entry name" value="TRANSPORTER"/>
    <property type="match status" value="1"/>
</dbReference>
<comment type="caution">
    <text evidence="7">The sequence shown here is derived from an EMBL/GenBank/DDBJ whole genome shotgun (WGS) entry which is preliminary data.</text>
</comment>
<dbReference type="SUPFAM" id="SSF161070">
    <property type="entry name" value="SNF-like"/>
    <property type="match status" value="1"/>
</dbReference>
<dbReference type="GO" id="GO:0016020">
    <property type="term" value="C:membrane"/>
    <property type="evidence" value="ECO:0007669"/>
    <property type="project" value="UniProtKB-SubCell"/>
</dbReference>
<organism evidence="7 8">
    <name type="scientific">Dorea longicatena</name>
    <dbReference type="NCBI Taxonomy" id="88431"/>
    <lineage>
        <taxon>Bacteria</taxon>
        <taxon>Bacillati</taxon>
        <taxon>Bacillota</taxon>
        <taxon>Clostridia</taxon>
        <taxon>Lachnospirales</taxon>
        <taxon>Lachnospiraceae</taxon>
        <taxon>Dorea</taxon>
    </lineage>
</organism>
<feature type="transmembrane region" description="Helical" evidence="6">
    <location>
        <begin position="142"/>
        <end position="164"/>
    </location>
</feature>
<keyword evidence="2" id="KW-0813">Transport</keyword>
<comment type="subcellular location">
    <subcellularLocation>
        <location evidence="1">Membrane</location>
        <topology evidence="1">Multi-pass membrane protein</topology>
    </subcellularLocation>
</comment>
<dbReference type="AlphaFoldDB" id="A0A3E5GGN0"/>
<evidence type="ECO:0000256" key="6">
    <source>
        <dbReference type="SAM" id="Phobius"/>
    </source>
</evidence>
<feature type="transmembrane region" description="Helical" evidence="6">
    <location>
        <begin position="171"/>
        <end position="193"/>
    </location>
</feature>
<keyword evidence="5 6" id="KW-0472">Membrane</keyword>
<name>A0A3E5GGN0_9FIRM</name>
<dbReference type="NCBIfam" id="NF037979">
    <property type="entry name" value="Na_transp"/>
    <property type="match status" value="1"/>
</dbReference>
<dbReference type="RefSeq" id="WP_117597703.1">
    <property type="nucleotide sequence ID" value="NZ_CABMEZ010000004.1"/>
</dbReference>
<feature type="transmembrane region" description="Helical" evidence="6">
    <location>
        <begin position="87"/>
        <end position="111"/>
    </location>
</feature>
<keyword evidence="4 6" id="KW-1133">Transmembrane helix</keyword>
<sequence length="452" mass="49798">MSDHKEAKSFSRFGYIMVAAGAAIGLGNIWKFPYLAYGDGGGAFVLIYIVICILLGHPIVQAEQAVGRRGRASAAASYGVIHPKWRFVGVINIVCTFLIDIYYLVVSGWVLKYFVTYVVSGDFGKDKQAYFDNYISSTTQPLIYSLIIIAIIVFFLFFGITNIVEKASKVIMPMLAVLLLVCGIYALIVVPGAVDGLKYYFVPDFSKFGMQQFADACMQVCFSVGIGWGIFTTLGASMDKDANLKADAWWVDICDTFIALLAGFVIIPTVVGTGSEMSSGPSLVFVAMTQIFETLPGGRIIGIFFFASLIFAVISTFFTILEIPRMYVQEKTHTSHQVSLIITAALVYGGSVLCSLSKGELSWLKLPWPSFQGIAYYDIYDWCDCLSGYVLLPLGVLLTCFYIVKAWGFNEYEKELTNNGKHGKLSMYDKLSLAVICPVLTLIVILHVFGFI</sequence>
<accession>A0A3E5GGN0</accession>
<keyword evidence="3 6" id="KW-0812">Transmembrane</keyword>
<gene>
    <name evidence="7" type="ORF">DXB16_05505</name>
</gene>
<dbReference type="InterPro" id="IPR037272">
    <property type="entry name" value="SNS_sf"/>
</dbReference>
<dbReference type="PRINTS" id="PR00176">
    <property type="entry name" value="NANEUSMPORT"/>
</dbReference>
<dbReference type="PROSITE" id="PS50267">
    <property type="entry name" value="NA_NEUROTRAN_SYMP_3"/>
    <property type="match status" value="1"/>
</dbReference>
<evidence type="ECO:0000256" key="3">
    <source>
        <dbReference type="ARBA" id="ARBA00022692"/>
    </source>
</evidence>
<feature type="transmembrane region" description="Helical" evidence="6">
    <location>
        <begin position="431"/>
        <end position="451"/>
    </location>
</feature>
<dbReference type="PANTHER" id="PTHR42948">
    <property type="entry name" value="TRANSPORTER"/>
    <property type="match status" value="1"/>
</dbReference>
<evidence type="ECO:0000313" key="8">
    <source>
        <dbReference type="Proteomes" id="UP000261285"/>
    </source>
</evidence>
<dbReference type="Pfam" id="PF00209">
    <property type="entry name" value="SNF"/>
    <property type="match status" value="2"/>
</dbReference>
<feature type="transmembrane region" description="Helical" evidence="6">
    <location>
        <begin position="379"/>
        <end position="404"/>
    </location>
</feature>